<keyword evidence="1" id="KW-1133">Transmembrane helix</keyword>
<evidence type="ECO:0000256" key="1">
    <source>
        <dbReference type="SAM" id="Phobius"/>
    </source>
</evidence>
<comment type="caution">
    <text evidence="2">The sequence shown here is derived from an EMBL/GenBank/DDBJ whole genome shotgun (WGS) entry which is preliminary data.</text>
</comment>
<feature type="transmembrane region" description="Helical" evidence="1">
    <location>
        <begin position="39"/>
        <end position="61"/>
    </location>
</feature>
<dbReference type="Gene3D" id="3.10.450.540">
    <property type="match status" value="1"/>
</dbReference>
<gene>
    <name evidence="2" type="primary">yddB</name>
    <name evidence="2" type="ORF">GCM10007111_31940</name>
</gene>
<protein>
    <recommendedName>
        <fullName evidence="4">Conjugal transfer protein</fullName>
    </recommendedName>
</protein>
<organism evidence="2 3">
    <name type="scientific">Virgibacillus kapii</name>
    <dbReference type="NCBI Taxonomy" id="1638645"/>
    <lineage>
        <taxon>Bacteria</taxon>
        <taxon>Bacillati</taxon>
        <taxon>Bacillota</taxon>
        <taxon>Bacilli</taxon>
        <taxon>Bacillales</taxon>
        <taxon>Bacillaceae</taxon>
        <taxon>Virgibacillus</taxon>
    </lineage>
</organism>
<keyword evidence="1" id="KW-0472">Membrane</keyword>
<dbReference type="Pfam" id="PF12642">
    <property type="entry name" value="TpcC"/>
    <property type="match status" value="1"/>
</dbReference>
<dbReference type="CDD" id="cd16428">
    <property type="entry name" value="TcpC_C"/>
    <property type="match status" value="1"/>
</dbReference>
<dbReference type="Proteomes" id="UP000634435">
    <property type="component" value="Unassembled WGS sequence"/>
</dbReference>
<keyword evidence="3" id="KW-1185">Reference proteome</keyword>
<evidence type="ECO:0008006" key="4">
    <source>
        <dbReference type="Google" id="ProtNLM"/>
    </source>
</evidence>
<dbReference type="RefSeq" id="WP_188943753.1">
    <property type="nucleotide sequence ID" value="NZ_BMPN01000005.1"/>
</dbReference>
<reference evidence="3" key="1">
    <citation type="journal article" date="2019" name="Int. J. Syst. Evol. Microbiol.">
        <title>The Global Catalogue of Microorganisms (GCM) 10K type strain sequencing project: providing services to taxonomists for standard genome sequencing and annotation.</title>
        <authorList>
            <consortium name="The Broad Institute Genomics Platform"/>
            <consortium name="The Broad Institute Genome Sequencing Center for Infectious Disease"/>
            <person name="Wu L."/>
            <person name="Ma J."/>
        </authorList>
    </citation>
    <scope>NUCLEOTIDE SEQUENCE [LARGE SCALE GENOMIC DNA]</scope>
    <source>
        <strain evidence="3">JCM 30071</strain>
    </source>
</reference>
<accession>A0ABQ2DQE3</accession>
<evidence type="ECO:0000313" key="2">
    <source>
        <dbReference type="EMBL" id="GGJ67677.1"/>
    </source>
</evidence>
<dbReference type="EMBL" id="BMPN01000005">
    <property type="protein sequence ID" value="GGJ67677.1"/>
    <property type="molecule type" value="Genomic_DNA"/>
</dbReference>
<evidence type="ECO:0000313" key="3">
    <source>
        <dbReference type="Proteomes" id="UP000634435"/>
    </source>
</evidence>
<dbReference type="CDD" id="cd16386">
    <property type="entry name" value="TcpC_N"/>
    <property type="match status" value="1"/>
</dbReference>
<name>A0ABQ2DQE3_9BACI</name>
<keyword evidence="1" id="KW-0812">Transmembrane</keyword>
<sequence length="324" mass="37879">MKGQIKDVLRRMKRRKAQIKRPEKQKSTIRKDTSKRTAFFVWFLITGLVFLSFLGVVLSLYTQSSMNDWNEQLEATTSSENEGEEMNIIRADRYLRDFVREYINVENDPESLEQRKAALQDYMVIHTGGGKQELYEVTGDIQGTRELKNQRLFSLKEKENESIFQYEVTYTSVANNTNERQTLLLNVPVVTENNRFAVVSEPYFTQVDNLQGNIEVEEEAESFETYTGAEQEAIQDFLNDFFTAYASGNSDNLAYMMDEPETLQGAFRFQEIMDLQLEQQEEGFVAHVQVRMLDEVTQLSYEIDAKMLITKQQNHYYVEEMKHQ</sequence>
<proteinExistence type="predicted"/>
<dbReference type="InterPro" id="IPR024735">
    <property type="entry name" value="TcpC"/>
</dbReference>
<dbReference type="InterPro" id="IPR035628">
    <property type="entry name" value="TcpC_C"/>
</dbReference>